<organism evidence="2 3">
    <name type="scientific">Macleaya cordata</name>
    <name type="common">Five-seeded plume-poppy</name>
    <name type="synonym">Bocconia cordata</name>
    <dbReference type="NCBI Taxonomy" id="56857"/>
    <lineage>
        <taxon>Eukaryota</taxon>
        <taxon>Viridiplantae</taxon>
        <taxon>Streptophyta</taxon>
        <taxon>Embryophyta</taxon>
        <taxon>Tracheophyta</taxon>
        <taxon>Spermatophyta</taxon>
        <taxon>Magnoliopsida</taxon>
        <taxon>Ranunculales</taxon>
        <taxon>Papaveraceae</taxon>
        <taxon>Papaveroideae</taxon>
        <taxon>Macleaya</taxon>
    </lineage>
</organism>
<dbReference type="Proteomes" id="UP000195402">
    <property type="component" value="Unassembled WGS sequence"/>
</dbReference>
<dbReference type="AlphaFoldDB" id="A0A200QKC4"/>
<dbReference type="InterPro" id="IPR005174">
    <property type="entry name" value="KIB1-4_b-propeller"/>
</dbReference>
<comment type="caution">
    <text evidence="2">The sequence shown here is derived from an EMBL/GenBank/DDBJ whole genome shotgun (WGS) entry which is preliminary data.</text>
</comment>
<accession>A0A200QKC4</accession>
<dbReference type="PANTHER" id="PTHR44259">
    <property type="entry name" value="OS07G0183000 PROTEIN-RELATED"/>
    <property type="match status" value="1"/>
</dbReference>
<gene>
    <name evidence="2" type="ORF">BVC80_8879g6</name>
</gene>
<keyword evidence="3" id="KW-1185">Reference proteome</keyword>
<sequence>MAGETERCRSEWAEFRTPLHGQISDEYLLQHPSNGKQYTHDLNRIRDFFIKKVALSSSSTSLDKDYIAVAVVDQTWELTFCKKGDEAWTVIKDALGYCEDVIHYKNLFYAVNREGSLAICDVISDLSPLVTVLAPPLPVVSHVTELVVIPYLVDSFWVLLLVKRYLELVDGLEFESLGFKTVGFDISRLDSSIPKWVEVKSLGDHMLFLGTNSSLCLLATEFSGCEGNCIYFTVSYNAGHYVGSWNYDTGVFNVGDGSIKPLANCTGYFGLSFTPPVWVTPNPC</sequence>
<dbReference type="InterPro" id="IPR050942">
    <property type="entry name" value="F-box_BR-signaling"/>
</dbReference>
<evidence type="ECO:0000313" key="3">
    <source>
        <dbReference type="Proteomes" id="UP000195402"/>
    </source>
</evidence>
<evidence type="ECO:0000259" key="1">
    <source>
        <dbReference type="Pfam" id="PF03478"/>
    </source>
</evidence>
<dbReference type="PANTHER" id="PTHR44259:SF114">
    <property type="entry name" value="OS06G0707300 PROTEIN"/>
    <property type="match status" value="1"/>
</dbReference>
<dbReference type="OrthoDB" id="642536at2759"/>
<dbReference type="OMA" id="GQISDEY"/>
<protein>
    <recommendedName>
        <fullName evidence="1">KIB1-4 beta-propeller domain-containing protein</fullName>
    </recommendedName>
</protein>
<dbReference type="EMBL" id="MVGT01001783">
    <property type="protein sequence ID" value="OVA10869.1"/>
    <property type="molecule type" value="Genomic_DNA"/>
</dbReference>
<dbReference type="Pfam" id="PF03478">
    <property type="entry name" value="Beta-prop_KIB1-4"/>
    <property type="match status" value="1"/>
</dbReference>
<feature type="domain" description="KIB1-4 beta-propeller" evidence="1">
    <location>
        <begin position="40"/>
        <end position="253"/>
    </location>
</feature>
<dbReference type="STRING" id="56857.A0A200QKC4"/>
<proteinExistence type="predicted"/>
<dbReference type="InParanoid" id="A0A200QKC4"/>
<name>A0A200QKC4_MACCD</name>
<evidence type="ECO:0000313" key="2">
    <source>
        <dbReference type="EMBL" id="OVA10869.1"/>
    </source>
</evidence>
<reference evidence="2 3" key="1">
    <citation type="journal article" date="2017" name="Mol. Plant">
        <title>The Genome of Medicinal Plant Macleaya cordata Provides New Insights into Benzylisoquinoline Alkaloids Metabolism.</title>
        <authorList>
            <person name="Liu X."/>
            <person name="Liu Y."/>
            <person name="Huang P."/>
            <person name="Ma Y."/>
            <person name="Qing Z."/>
            <person name="Tang Q."/>
            <person name="Cao H."/>
            <person name="Cheng P."/>
            <person name="Zheng Y."/>
            <person name="Yuan Z."/>
            <person name="Zhou Y."/>
            <person name="Liu J."/>
            <person name="Tang Z."/>
            <person name="Zhuo Y."/>
            <person name="Zhang Y."/>
            <person name="Yu L."/>
            <person name="Huang J."/>
            <person name="Yang P."/>
            <person name="Peng Q."/>
            <person name="Zhang J."/>
            <person name="Jiang W."/>
            <person name="Zhang Z."/>
            <person name="Lin K."/>
            <person name="Ro D.K."/>
            <person name="Chen X."/>
            <person name="Xiong X."/>
            <person name="Shang Y."/>
            <person name="Huang S."/>
            <person name="Zeng J."/>
        </authorList>
    </citation>
    <scope>NUCLEOTIDE SEQUENCE [LARGE SCALE GENOMIC DNA]</scope>
    <source>
        <strain evidence="3">cv. BLH2017</strain>
        <tissue evidence="2">Root</tissue>
    </source>
</reference>